<evidence type="ECO:0000313" key="2">
    <source>
        <dbReference type="EMBL" id="ETS83667.1"/>
    </source>
</evidence>
<dbReference type="GO" id="GO:0019441">
    <property type="term" value="P:L-tryptophan catabolic process to kynurenine"/>
    <property type="evidence" value="ECO:0007669"/>
    <property type="project" value="InterPro"/>
</dbReference>
<evidence type="ECO:0000256" key="1">
    <source>
        <dbReference type="ARBA" id="ARBA00007865"/>
    </source>
</evidence>
<dbReference type="InParanoid" id="W3XE19"/>
<dbReference type="Gene3D" id="3.50.30.50">
    <property type="entry name" value="Putative cyclase"/>
    <property type="match status" value="1"/>
</dbReference>
<dbReference type="OrthoDB" id="5396at2759"/>
<reference evidence="3" key="1">
    <citation type="journal article" date="2015" name="BMC Genomics">
        <title>Genomic and transcriptomic analysis of the endophytic fungus Pestalotiopsis fici reveals its lifestyle and high potential for synthesis of natural products.</title>
        <authorList>
            <person name="Wang X."/>
            <person name="Zhang X."/>
            <person name="Liu L."/>
            <person name="Xiang M."/>
            <person name="Wang W."/>
            <person name="Sun X."/>
            <person name="Che Y."/>
            <person name="Guo L."/>
            <person name="Liu G."/>
            <person name="Guo L."/>
            <person name="Wang C."/>
            <person name="Yin W.B."/>
            <person name="Stadler M."/>
            <person name="Zhang X."/>
            <person name="Liu X."/>
        </authorList>
    </citation>
    <scope>NUCLEOTIDE SEQUENCE [LARGE SCALE GENOMIC DNA]</scope>
    <source>
        <strain evidence="3">W106-1 / CGMCC3.15140</strain>
    </source>
</reference>
<accession>W3XE19</accession>
<name>W3XE19_PESFW</name>
<dbReference type="SUPFAM" id="SSF102198">
    <property type="entry name" value="Putative cyclase"/>
    <property type="match status" value="1"/>
</dbReference>
<dbReference type="RefSeq" id="XP_007832315.1">
    <property type="nucleotide sequence ID" value="XM_007834124.1"/>
</dbReference>
<dbReference type="EMBL" id="KI912111">
    <property type="protein sequence ID" value="ETS83667.1"/>
    <property type="molecule type" value="Genomic_DNA"/>
</dbReference>
<protein>
    <recommendedName>
        <fullName evidence="4">Cyclase</fullName>
    </recommendedName>
</protein>
<dbReference type="eggNOG" id="ENOG502QU9Y">
    <property type="taxonomic scope" value="Eukaryota"/>
</dbReference>
<dbReference type="Proteomes" id="UP000030651">
    <property type="component" value="Unassembled WGS sequence"/>
</dbReference>
<evidence type="ECO:0000313" key="3">
    <source>
        <dbReference type="Proteomes" id="UP000030651"/>
    </source>
</evidence>
<dbReference type="PANTHER" id="PTHR34861">
    <property type="match status" value="1"/>
</dbReference>
<dbReference type="KEGG" id="pfy:PFICI_05543"/>
<dbReference type="AlphaFoldDB" id="W3XE19"/>
<evidence type="ECO:0008006" key="4">
    <source>
        <dbReference type="Google" id="ProtNLM"/>
    </source>
</evidence>
<sequence>MAGKSLLDVKYDELPDPTKVWLGSPKSREEGLGRLALLTNDQVRKAATEQIRTGRRVGMNWELTKMETPGLGRQPCEHSIVPLLSGLCFDDIYHFNPQQSSQWDGLRHFGMKVKTDANDEQHSEEKRLFYGGTTESEILEKGNDRIGIQHWAREGITGRGVLIDYASWADSKGLEYTTFSQHTIKLDDVLEIAQTSNIVFERGDILLIRSGFTREWEGMSSDAKKAYSTSQHPQHAGIEATTDVLRWLWDSGFSAVAGDAISFEVFPPTGDLMLHEHILAGWGMPIGEMFDLEELSRVCKEVGRWTFFLTSMPLNMPGGVSSPPNAQAIF</sequence>
<gene>
    <name evidence="2" type="ORF">PFICI_05543</name>
</gene>
<dbReference type="PANTHER" id="PTHR34861:SF8">
    <property type="entry name" value="CYCLASE"/>
    <property type="match status" value="1"/>
</dbReference>
<dbReference type="GO" id="GO:0004061">
    <property type="term" value="F:arylformamidase activity"/>
    <property type="evidence" value="ECO:0007669"/>
    <property type="project" value="InterPro"/>
</dbReference>
<dbReference type="OMA" id="QVWVGKP"/>
<proteinExistence type="inferred from homology"/>
<dbReference type="HOGENOM" id="CLU_030671_1_1_1"/>
<dbReference type="InterPro" id="IPR007325">
    <property type="entry name" value="KFase/CYL"/>
</dbReference>
<organism evidence="2 3">
    <name type="scientific">Pestalotiopsis fici (strain W106-1 / CGMCC3.15140)</name>
    <dbReference type="NCBI Taxonomy" id="1229662"/>
    <lineage>
        <taxon>Eukaryota</taxon>
        <taxon>Fungi</taxon>
        <taxon>Dikarya</taxon>
        <taxon>Ascomycota</taxon>
        <taxon>Pezizomycotina</taxon>
        <taxon>Sordariomycetes</taxon>
        <taxon>Xylariomycetidae</taxon>
        <taxon>Amphisphaeriales</taxon>
        <taxon>Sporocadaceae</taxon>
        <taxon>Pestalotiopsis</taxon>
    </lineage>
</organism>
<dbReference type="GeneID" id="19270556"/>
<comment type="similarity">
    <text evidence="1">Belongs to the Cyclase 1 superfamily.</text>
</comment>
<dbReference type="InterPro" id="IPR037175">
    <property type="entry name" value="KFase_sf"/>
</dbReference>
<keyword evidence="3" id="KW-1185">Reference proteome</keyword>
<dbReference type="Pfam" id="PF04199">
    <property type="entry name" value="Cyclase"/>
    <property type="match status" value="1"/>
</dbReference>